<dbReference type="Gene3D" id="3.80.30.20">
    <property type="entry name" value="tm_1862 like domain"/>
    <property type="match status" value="1"/>
</dbReference>
<dbReference type="SFLD" id="SFLDF00310">
    <property type="entry name" value="oxygen-independent_coproporphy"/>
    <property type="match status" value="1"/>
</dbReference>
<dbReference type="PROSITE" id="PS51918">
    <property type="entry name" value="RADICAL_SAM"/>
    <property type="match status" value="1"/>
</dbReference>
<dbReference type="Pfam" id="PF04055">
    <property type="entry name" value="Radical_SAM"/>
    <property type="match status" value="1"/>
</dbReference>
<accession>A0A3S9T2S4</accession>
<dbReference type="InterPro" id="IPR058240">
    <property type="entry name" value="rSAM_sf"/>
</dbReference>
<protein>
    <submittedName>
        <fullName evidence="2">Coproporphyrinogen dehydrogenase HemZ</fullName>
    </submittedName>
</protein>
<dbReference type="PANTHER" id="PTHR13932:SF1">
    <property type="entry name" value="OXYGEN-INDEPENDENT COPROPORPHYRINOGEN-III OXIDASE-LIKE PROTEIN HEMZ"/>
    <property type="match status" value="1"/>
</dbReference>
<dbReference type="SFLD" id="SFLDG01065">
    <property type="entry name" value="anaerobic_coproporphyrinogen-I"/>
    <property type="match status" value="1"/>
</dbReference>
<dbReference type="GO" id="GO:0005737">
    <property type="term" value="C:cytoplasm"/>
    <property type="evidence" value="ECO:0007669"/>
    <property type="project" value="TreeGrafter"/>
</dbReference>
<gene>
    <name evidence="2" type="ORF">BBF96_06640</name>
</gene>
<proteinExistence type="predicted"/>
<dbReference type="Proteomes" id="UP000267250">
    <property type="component" value="Chromosome"/>
</dbReference>
<feature type="domain" description="Radical SAM core" evidence="1">
    <location>
        <begin position="169"/>
        <end position="408"/>
    </location>
</feature>
<dbReference type="PANTHER" id="PTHR13932">
    <property type="entry name" value="COPROPORPHYRINIGEN III OXIDASE"/>
    <property type="match status" value="1"/>
</dbReference>
<dbReference type="KEGG" id="aft:BBF96_06640"/>
<dbReference type="InterPro" id="IPR023404">
    <property type="entry name" value="rSAM_horseshoe"/>
</dbReference>
<keyword evidence="3" id="KW-1185">Reference proteome</keyword>
<dbReference type="GO" id="GO:0006779">
    <property type="term" value="P:porphyrin-containing compound biosynthetic process"/>
    <property type="evidence" value="ECO:0007669"/>
    <property type="project" value="TreeGrafter"/>
</dbReference>
<dbReference type="InterPro" id="IPR034505">
    <property type="entry name" value="Coproporphyrinogen-III_oxidase"/>
</dbReference>
<dbReference type="SMART" id="SM00729">
    <property type="entry name" value="Elp3"/>
    <property type="match status" value="1"/>
</dbReference>
<evidence type="ECO:0000313" key="2">
    <source>
        <dbReference type="EMBL" id="AZR74849.1"/>
    </source>
</evidence>
<reference evidence="2 3" key="1">
    <citation type="submission" date="2016-07" db="EMBL/GenBank/DDBJ databases">
        <title>Genome and transcriptome analysis of iron-reducing fermentative bacteria Anoxybacter fermentans.</title>
        <authorList>
            <person name="Zeng X."/>
            <person name="Shao Z."/>
        </authorList>
    </citation>
    <scope>NUCLEOTIDE SEQUENCE [LARGE SCALE GENOMIC DNA]</scope>
    <source>
        <strain evidence="2 3">DY22613</strain>
    </source>
</reference>
<evidence type="ECO:0000259" key="1">
    <source>
        <dbReference type="PROSITE" id="PS51918"/>
    </source>
</evidence>
<dbReference type="InterPro" id="IPR007197">
    <property type="entry name" value="rSAM"/>
</dbReference>
<dbReference type="SFLD" id="SFLDG01082">
    <property type="entry name" value="B12-binding_domain_containing"/>
    <property type="match status" value="1"/>
</dbReference>
<dbReference type="GO" id="GO:0051539">
    <property type="term" value="F:4 iron, 4 sulfur cluster binding"/>
    <property type="evidence" value="ECO:0007669"/>
    <property type="project" value="TreeGrafter"/>
</dbReference>
<dbReference type="SUPFAM" id="SSF102114">
    <property type="entry name" value="Radical SAM enzymes"/>
    <property type="match status" value="1"/>
</dbReference>
<dbReference type="EMBL" id="CP016379">
    <property type="protein sequence ID" value="AZR74849.1"/>
    <property type="molecule type" value="Genomic_DNA"/>
</dbReference>
<dbReference type="AlphaFoldDB" id="A0A3S9T2S4"/>
<dbReference type="NCBIfam" id="TIGR03994">
    <property type="entry name" value="rSAM_HemZ"/>
    <property type="match status" value="1"/>
</dbReference>
<dbReference type="SFLD" id="SFLDS00029">
    <property type="entry name" value="Radical_SAM"/>
    <property type="match status" value="1"/>
</dbReference>
<name>A0A3S9T2S4_9FIRM</name>
<dbReference type="InterPro" id="IPR006638">
    <property type="entry name" value="Elp3/MiaA/NifB-like_rSAM"/>
</dbReference>
<dbReference type="GO" id="GO:0003824">
    <property type="term" value="F:catalytic activity"/>
    <property type="evidence" value="ECO:0007669"/>
    <property type="project" value="InterPro"/>
</dbReference>
<evidence type="ECO:0000313" key="3">
    <source>
        <dbReference type="Proteomes" id="UP000267250"/>
    </source>
</evidence>
<dbReference type="CDD" id="cd01335">
    <property type="entry name" value="Radical_SAM"/>
    <property type="match status" value="1"/>
</dbReference>
<dbReference type="InterPro" id="IPR023995">
    <property type="entry name" value="HemZ"/>
</dbReference>
<organism evidence="2 3">
    <name type="scientific">Anoxybacter fermentans</name>
    <dbReference type="NCBI Taxonomy" id="1323375"/>
    <lineage>
        <taxon>Bacteria</taxon>
        <taxon>Bacillati</taxon>
        <taxon>Bacillota</taxon>
        <taxon>Clostridia</taxon>
        <taxon>Halanaerobiales</taxon>
        <taxon>Anoxybacter</taxon>
    </lineage>
</organism>
<sequence length="497" mass="57724">MQLIPESYQVSIKRLLEILLPDYSFNFVIEKSNNPLIKLKLAQSSFKKGEPIQTELTLIDGNKRYLERRYHYDILDSRYGELDYERRGKDLLKTHIYTFLVQYLEEEISPWGILTGIRPTKIVHYLRDKGFEFEELKKILKEVYVISDEKIDLLIRIGQIEEKYLPTKNEAAKRISIYIGIPFCPSRCDYCSFPAFSLQKHRRFMEPFLKTLFHEIEVVGEFILKQGYKVDSIYIGGGTPTSLTTAQMEKLLQCLEKHIPFDYLQEYNVEAGRPDTITPEMLVILRDAGVTRISINPQTMQQKTLDAIGRHHTVDQIKNVFTLAREVGFDNINMDLIIGLPGENFTDVQSTIEEVLRLKPDSVTVHTLSLKKAARWWGKANELPFPDDKELTRMLDYVDRVLRENQLLPYYMYRQKYILANQENVGYAISGKESLYNMIMIDERETVIGLGGGAVTKVVNPKDWSLNRHSNPKYPGDYIDQIDKILNEKLSLLTSLQ</sequence>